<dbReference type="SUPFAM" id="SSF63748">
    <property type="entry name" value="Tudor/PWWP/MBT"/>
    <property type="match status" value="1"/>
</dbReference>
<dbReference type="InterPro" id="IPR002938">
    <property type="entry name" value="FAD-bd"/>
</dbReference>
<evidence type="ECO:0000256" key="5">
    <source>
        <dbReference type="ARBA" id="ARBA00022821"/>
    </source>
</evidence>
<dbReference type="PROSITE" id="PS51138">
    <property type="entry name" value="ENT"/>
    <property type="match status" value="1"/>
</dbReference>
<dbReference type="GO" id="GO:0003723">
    <property type="term" value="F:RNA binding"/>
    <property type="evidence" value="ECO:0007669"/>
    <property type="project" value="UniProtKB-UniRule"/>
</dbReference>
<evidence type="ECO:0000259" key="12">
    <source>
        <dbReference type="PROSITE" id="PS50103"/>
    </source>
</evidence>
<evidence type="ECO:0000256" key="3">
    <source>
        <dbReference type="ARBA" id="ARBA00022723"/>
    </source>
</evidence>
<feature type="compositionally biased region" description="Polar residues" evidence="11">
    <location>
        <begin position="210"/>
        <end position="219"/>
    </location>
</feature>
<dbReference type="InterPro" id="IPR004087">
    <property type="entry name" value="KH_dom"/>
</dbReference>
<keyword evidence="6 10" id="KW-0862">Zinc</keyword>
<dbReference type="GO" id="GO:0071949">
    <property type="term" value="F:FAD binding"/>
    <property type="evidence" value="ECO:0007669"/>
    <property type="project" value="InterPro"/>
</dbReference>
<name>A0AAV6JDZ1_9ERIC</name>
<dbReference type="InterPro" id="IPR036855">
    <property type="entry name" value="Znf_CCCH_sf"/>
</dbReference>
<feature type="compositionally biased region" description="Low complexity" evidence="11">
    <location>
        <begin position="175"/>
        <end position="185"/>
    </location>
</feature>
<dbReference type="SUPFAM" id="SSF90229">
    <property type="entry name" value="CCCH zinc finger"/>
    <property type="match status" value="2"/>
</dbReference>
<evidence type="ECO:0000256" key="7">
    <source>
        <dbReference type="ARBA" id="ARBA00023054"/>
    </source>
</evidence>
<dbReference type="FunFam" id="4.10.1000.10:FF:000003">
    <property type="entry name" value="Zinc finger CCCH domain-containing protein"/>
    <property type="match status" value="1"/>
</dbReference>
<evidence type="ECO:0008006" key="16">
    <source>
        <dbReference type="Google" id="ProtNLM"/>
    </source>
</evidence>
<organism evidence="14 15">
    <name type="scientific">Rhododendron griersonianum</name>
    <dbReference type="NCBI Taxonomy" id="479676"/>
    <lineage>
        <taxon>Eukaryota</taxon>
        <taxon>Viridiplantae</taxon>
        <taxon>Streptophyta</taxon>
        <taxon>Embryophyta</taxon>
        <taxon>Tracheophyta</taxon>
        <taxon>Spermatophyta</taxon>
        <taxon>Magnoliopsida</taxon>
        <taxon>eudicotyledons</taxon>
        <taxon>Gunneridae</taxon>
        <taxon>Pentapetalae</taxon>
        <taxon>asterids</taxon>
        <taxon>Ericales</taxon>
        <taxon>Ericaceae</taxon>
        <taxon>Ericoideae</taxon>
        <taxon>Rhodoreae</taxon>
        <taxon>Rhododendron</taxon>
    </lineage>
</organism>
<protein>
    <recommendedName>
        <fullName evidence="16">Protein EMSY-LIKE 3</fullName>
    </recommendedName>
</protein>
<feature type="compositionally biased region" description="Low complexity" evidence="11">
    <location>
        <begin position="324"/>
        <end position="334"/>
    </location>
</feature>
<dbReference type="GO" id="GO:0008270">
    <property type="term" value="F:zinc ion binding"/>
    <property type="evidence" value="ECO:0007669"/>
    <property type="project" value="UniProtKB-KW"/>
</dbReference>
<keyword evidence="5" id="KW-0611">Plant defense</keyword>
<keyword evidence="7" id="KW-0175">Coiled coil</keyword>
<dbReference type="PROSITE" id="PS50084">
    <property type="entry name" value="KH_TYPE_1"/>
    <property type="match status" value="1"/>
</dbReference>
<dbReference type="InterPro" id="IPR036188">
    <property type="entry name" value="FAD/NAD-bd_sf"/>
</dbReference>
<dbReference type="PANTHER" id="PTHR46496">
    <property type="match status" value="1"/>
</dbReference>
<accession>A0AAV6JDZ1</accession>
<reference evidence="14" key="1">
    <citation type="submission" date="2020-08" db="EMBL/GenBank/DDBJ databases">
        <title>Plant Genome Project.</title>
        <authorList>
            <person name="Zhang R.-G."/>
        </authorList>
    </citation>
    <scope>NUCLEOTIDE SEQUENCE</scope>
    <source>
        <strain evidence="14">WSP0</strain>
        <tissue evidence="14">Leaf</tissue>
    </source>
</reference>
<dbReference type="SUPFAM" id="SSF158639">
    <property type="entry name" value="ENT-like"/>
    <property type="match status" value="1"/>
</dbReference>
<keyword evidence="4 10" id="KW-0863">Zinc-finger</keyword>
<feature type="domain" description="ENT" evidence="13">
    <location>
        <begin position="52"/>
        <end position="139"/>
    </location>
</feature>
<dbReference type="Gene3D" id="3.30.1370.10">
    <property type="entry name" value="K Homology domain, type 1"/>
    <property type="match status" value="1"/>
</dbReference>
<feature type="region of interest" description="Disordered" evidence="11">
    <location>
        <begin position="133"/>
        <end position="228"/>
    </location>
</feature>
<gene>
    <name evidence="14" type="ORF">RHGRI_019514</name>
</gene>
<dbReference type="InterPro" id="IPR036142">
    <property type="entry name" value="ENT_dom-like_sf"/>
</dbReference>
<keyword evidence="2" id="KW-0597">Phosphoprotein</keyword>
<keyword evidence="9" id="KW-0694">RNA-binding</keyword>
<dbReference type="Pfam" id="PF00642">
    <property type="entry name" value="zf-CCCH"/>
    <property type="match status" value="2"/>
</dbReference>
<comment type="subcellular location">
    <subcellularLocation>
        <location evidence="1">Nucleus</location>
    </subcellularLocation>
</comment>
<dbReference type="Gene3D" id="1.10.1240.40">
    <property type="entry name" value="ENT domain"/>
    <property type="match status" value="1"/>
</dbReference>
<dbReference type="Gene3D" id="4.10.1000.10">
    <property type="entry name" value="Zinc finger, CCCH-type"/>
    <property type="match status" value="2"/>
</dbReference>
<feature type="domain" description="C3H1-type" evidence="12">
    <location>
        <begin position="2130"/>
        <end position="2157"/>
    </location>
</feature>
<feature type="domain" description="C3H1-type" evidence="12">
    <location>
        <begin position="1967"/>
        <end position="1995"/>
    </location>
</feature>
<dbReference type="GO" id="GO:0050832">
    <property type="term" value="P:defense response to fungus"/>
    <property type="evidence" value="ECO:0007669"/>
    <property type="project" value="UniProtKB-ARBA"/>
</dbReference>
<keyword evidence="8" id="KW-0539">Nucleus</keyword>
<evidence type="ECO:0000256" key="1">
    <source>
        <dbReference type="ARBA" id="ARBA00004123"/>
    </source>
</evidence>
<dbReference type="CDD" id="cd22464">
    <property type="entry name" value="KH-I_AtC3H36_like"/>
    <property type="match status" value="1"/>
</dbReference>
<evidence type="ECO:0000259" key="13">
    <source>
        <dbReference type="PROSITE" id="PS51138"/>
    </source>
</evidence>
<dbReference type="SUPFAM" id="SSF51905">
    <property type="entry name" value="FAD/NAD(P)-binding domain"/>
    <property type="match status" value="3"/>
</dbReference>
<dbReference type="GO" id="GO:0010468">
    <property type="term" value="P:regulation of gene expression"/>
    <property type="evidence" value="ECO:0007669"/>
    <property type="project" value="UniProtKB-ARBA"/>
</dbReference>
<dbReference type="CDD" id="cd20404">
    <property type="entry name" value="Tudor_Agenet_AtEML-like"/>
    <property type="match status" value="1"/>
</dbReference>
<dbReference type="PRINTS" id="PR00420">
    <property type="entry name" value="RNGMNOXGNASE"/>
</dbReference>
<dbReference type="GO" id="GO:0005634">
    <property type="term" value="C:nucleus"/>
    <property type="evidence" value="ECO:0007669"/>
    <property type="project" value="UniProtKB-SubCell"/>
</dbReference>
<evidence type="ECO:0000256" key="11">
    <source>
        <dbReference type="SAM" id="MobiDB-lite"/>
    </source>
</evidence>
<dbReference type="Pfam" id="PF01494">
    <property type="entry name" value="FAD_binding_3"/>
    <property type="match status" value="2"/>
</dbReference>
<feature type="compositionally biased region" description="Gly residues" evidence="11">
    <location>
        <begin position="314"/>
        <end position="323"/>
    </location>
</feature>
<evidence type="ECO:0000256" key="8">
    <source>
        <dbReference type="ARBA" id="ARBA00023242"/>
    </source>
</evidence>
<evidence type="ECO:0000256" key="6">
    <source>
        <dbReference type="ARBA" id="ARBA00022833"/>
    </source>
</evidence>
<dbReference type="FunFam" id="1.10.1240.40:FF:000004">
    <property type="entry name" value="Protein EMSY-LIKE 4"/>
    <property type="match status" value="1"/>
</dbReference>
<dbReference type="SMART" id="SM01191">
    <property type="entry name" value="ENT"/>
    <property type="match status" value="1"/>
</dbReference>
<dbReference type="Proteomes" id="UP000823749">
    <property type="component" value="Chromosome 7"/>
</dbReference>
<dbReference type="PANTHER" id="PTHR46496:SF6">
    <property type="entry name" value="ZEAXANTHIN EPOXIDASE, CHLOROPLASTIC-LIKE ISOFORM X1"/>
    <property type="match status" value="1"/>
</dbReference>
<evidence type="ECO:0000313" key="14">
    <source>
        <dbReference type="EMBL" id="KAG5538988.1"/>
    </source>
</evidence>
<keyword evidence="15" id="KW-1185">Reference proteome</keyword>
<dbReference type="InterPro" id="IPR036612">
    <property type="entry name" value="KH_dom_type_1_sf"/>
</dbReference>
<dbReference type="SMART" id="SM00322">
    <property type="entry name" value="KH"/>
    <property type="match status" value="1"/>
</dbReference>
<feature type="region of interest" description="Disordered" evidence="11">
    <location>
        <begin position="1"/>
        <end position="42"/>
    </location>
</feature>
<dbReference type="InterPro" id="IPR004088">
    <property type="entry name" value="KH_dom_type_1"/>
</dbReference>
<dbReference type="InterPro" id="IPR005491">
    <property type="entry name" value="ENT_dom"/>
</dbReference>
<dbReference type="EMBL" id="JACTNZ010000007">
    <property type="protein sequence ID" value="KAG5538988.1"/>
    <property type="molecule type" value="Genomic_DNA"/>
</dbReference>
<evidence type="ECO:0000256" key="4">
    <source>
        <dbReference type="ARBA" id="ARBA00022771"/>
    </source>
</evidence>
<feature type="region of interest" description="Disordered" evidence="11">
    <location>
        <begin position="305"/>
        <end position="360"/>
    </location>
</feature>
<dbReference type="SUPFAM" id="SSF54791">
    <property type="entry name" value="Eukaryotic type KH-domain (KH-domain type I)"/>
    <property type="match status" value="1"/>
</dbReference>
<evidence type="ECO:0000256" key="10">
    <source>
        <dbReference type="PROSITE-ProRule" id="PRU00723"/>
    </source>
</evidence>
<evidence type="ECO:0000256" key="2">
    <source>
        <dbReference type="ARBA" id="ARBA00022553"/>
    </source>
</evidence>
<proteinExistence type="predicted"/>
<dbReference type="Pfam" id="PF00013">
    <property type="entry name" value="KH_1"/>
    <property type="match status" value="1"/>
</dbReference>
<evidence type="ECO:0000256" key="9">
    <source>
        <dbReference type="PROSITE-ProRule" id="PRU00117"/>
    </source>
</evidence>
<dbReference type="SMART" id="SM00356">
    <property type="entry name" value="ZnF_C3H1"/>
    <property type="match status" value="2"/>
</dbReference>
<dbReference type="Gene3D" id="3.50.50.60">
    <property type="entry name" value="FAD/NAD(P)-binding domain"/>
    <property type="match status" value="3"/>
</dbReference>
<evidence type="ECO:0000313" key="15">
    <source>
        <dbReference type="Proteomes" id="UP000823749"/>
    </source>
</evidence>
<dbReference type="InterPro" id="IPR000571">
    <property type="entry name" value="Znf_CCCH"/>
</dbReference>
<feature type="zinc finger region" description="C3H1-type" evidence="10">
    <location>
        <begin position="2130"/>
        <end position="2157"/>
    </location>
</feature>
<feature type="zinc finger region" description="C3H1-type" evidence="10">
    <location>
        <begin position="1967"/>
        <end position="1995"/>
    </location>
</feature>
<feature type="compositionally biased region" description="Polar residues" evidence="11">
    <location>
        <begin position="154"/>
        <end position="164"/>
    </location>
</feature>
<dbReference type="PROSITE" id="PS50103">
    <property type="entry name" value="ZF_C3H1"/>
    <property type="match status" value="2"/>
</dbReference>
<keyword evidence="3 10" id="KW-0479">Metal-binding</keyword>
<dbReference type="Pfam" id="PF03735">
    <property type="entry name" value="ENT"/>
    <property type="match status" value="1"/>
</dbReference>
<dbReference type="GO" id="GO:0051252">
    <property type="term" value="P:regulation of RNA metabolic process"/>
    <property type="evidence" value="ECO:0007669"/>
    <property type="project" value="UniProtKB-ARBA"/>
</dbReference>
<sequence length="2164" mass="236650">MDYGSYDSSGTDDDLPPSHQNRLPRGGRVAGNGRSAIPGSIPYPRMYGETDMETQIHHLEQEAYSSVLRAFKAQADAITWEKESLITELRKELRLSNEEHRELLGRVNADDVIRRIREWRQAGGLQAGMLSTGQAVHDPVPSPSVSASRKKQKINQSLPSQSFGAPTPFHLQPVAASAQPSSSAAKRGPIVGAKGKKQKPGPMLPGGSATKMQYPSSGPTGRGQLGNRISSGALMSERAEGASLDPLVGRKVRTRWPDDNNFYEAVITDYNTVEGRHALVYDIGTANETWEWVNLAEISPEDIQWEGEDPGISRQGGYGGSGHVVGRSVGRDGPPAGGRGRGSTKGQPKKDFAPSQNGIGKKGLDEIQILHTDTLIKEVERVFDASHPDPLEIEKAKKVLKEHEQALTEALARLADISDGESGIEMLPTVLHFFLLILTSTSKIYSPTVLNCVLNPLTIEHHQRMASFQGLSFSNSTRFSGFTAKKVSLGSYRIRCEERGYLGADEEKKDGKKRVRILIAGGGVGGLVLALAAKKRGYEVKVFEKDLSAVTGEGQHRGPIQLLSSALAVLEAIDKDVARRIVEAGCVTGDRINGLADGISGEWFTKFDLLTPAVTRGLPVTQVICRIALQDILVSAVGQEILSNNSKVVDFVEDSGKVKVILEDGRQFEGDVLVGADGIWSKVRSKLFGAQPANYSNYTCYSGLTNFRPPYIDTVGYRVFLGANQYFVASDVGSGKMQCWCSEVVMLISETPEDMILQRDIYDRDMIYSWGVGCVTLLGDAAHPMQPNLGQGGCMAIEDCYQLILELDKITENGTNVCLPNEIASALKRYEEKRMFRVSVVHTMSRMASRMLADYRPYMDFGSGPLSHLSDWQIRHPAIPIARVFMQAFLPQVMSWMIVGHGVIRGFSHDYASRRVPRHKSISAVKNCVLNPLTIEHHQQIQRMASFQCLSFSNSTRFSGFTAKKVSLGSYRIRCEERGYLGADEEKKDGKKRVRILIAGGGVGGLVLALAAKKRGYEVKVFEKDLSAVRGEGQHRGPIQLLSSALAVLEAIDKDVAERIVEAGCVTGDRINGLADGISGEWFTKFDLLTPAVTRGLLVTQVISRIALQDILVSAVGQEILSNNSKVVDFVEDSGKVKVILEDGRQFEGDVLVGADGIWSKVRSKLFGAQPANYSNYTCYSGLTSFRPPYIDTVGYRVFLGANQCFVASDVGSGKMQCWCSEVVMLISETPEVMILQRDIYDRDMIYSWGVGCVTLLGDAAHPMQPNLGQGGCMAIEDCYQLILELDKITKNGTDVCLPNEIASALKRYEEKRMLRVSVVHTMSRMASRMLANYRPYVDFGSGPLSHLSDWQIRHPAIPIARVFMQAFLPQVMSWMIAGHGVIRGFSHDYASRRVPRHKSISAVKNCVLNPLTIEHHQQIQRMASFQCLSFSNSTRFSGFTAKKVSLGSYRIRCEERGYLGADEEKKDGKKRVRILIAGGGVGGLVLALAAKKRGYEVKVFEKDLSAVRGEGQHRGPIQLLSSALAVLEAIDKDVAERIVEAGCVTGDRINGLADGISGEWFTKFDLLTPAVTRGLLVTQVISRIALQDILVSAVGQEILSNNSKVVDFVEDSGKVKVILEDGRQFEGDVLVGADGIWSKVRSKLFGAQPANYSNYTCYSGLTSFRPPYIDTVGYRVFLGANQCFVASDVGSGKMQCWCSEVVMLISETPEVMILQRDIYDRDMIYSWGVGCVTLLGDAAHPMQPNLGQGGCMAIEDCYQLILELDKITKNGTDVCLPNEIASALKRYEEKRMLRVSVVHTMSRMASRMLANYRPYVDFGSGPLSHLSDWQIRHPAIPIARVFMQAFLPQVMSWMIAGHGVIRGFSHDYASRRVPRHKSISAVKIVVKGSNIGNGSANERWPVGIDLRISRSNTSGCSFGEECHFLHYVPGGYSAVSQMTNMGGNHHIPSGRNPMAPPPFTDGPAPTVKSKLCNKFNTAEGCKFGNKCRFAHGEMELGRPSFPPHEDPRGMGPMMNRFPGRSDPPQHGLAAAANFGASATAKISIDASLAGAVIGKGGVNSKQICRVTGVKLAIKEHDTDSNQRNIELEGTFDQIKQASAMVGELIMNVGAAHYHPPPAKPSLAAAPANNFKTKVCEHFTKGSCTFGERCHFAHGDGELRKSGV</sequence>
<comment type="caution">
    <text evidence="14">The sequence shown here is derived from an EMBL/GenBank/DDBJ whole genome shotgun (WGS) entry which is preliminary data.</text>
</comment>